<accession>A0ACC1JZ00</accession>
<keyword evidence="2" id="KW-1185">Reference proteome</keyword>
<evidence type="ECO:0000313" key="2">
    <source>
        <dbReference type="Proteomes" id="UP001140066"/>
    </source>
</evidence>
<protein>
    <submittedName>
        <fullName evidence="1">Uncharacterized protein</fullName>
    </submittedName>
</protein>
<proteinExistence type="predicted"/>
<comment type="caution">
    <text evidence="1">The sequence shown here is derived from an EMBL/GenBank/DDBJ whole genome shotgun (WGS) entry which is preliminary data.</text>
</comment>
<name>A0ACC1JZ00_9FUNG</name>
<sequence length="459" mass="48931">MVSELPACEHPIDTLIYIAPATAADGAGHLIVGSQMNRRVDLWWLGTRADQITLIQGYSFVGVPNKSLYLFAKLAWAEQGRCLVATANYLPTGILVLPSSGHGENMTLGNAVGYSLGEEQPTLSLVAAVETHANDEAPATCLSVYSVHTRLVQQLQISGFKPAEHDAGLSDPATLYGIAPVVESSPEAVSGHVRTISKASPVEESPVLAEDTPLMAASVYQHQSLHQAPKVAAAAAAAVVPASLGVVAGLNEAIAVAVREQLQLQMPGIAAGLQTERKQVCATLDPEAEAKLVDRISAEVERRVTQSVAAAMEQTLIPAYSRATAAMFEQMQSTFESGLHEWWARFGQMMPPPPPPPIAATPLPHMMMMAQPQSQAAVPNSMVSLPQAHAVSMPRPAPAAGSNHIDSLMSILNLQQPQPQQIQQQPQQIQPQLQQMHPQHLMDMAIAAHGPKTNAQTRT</sequence>
<organism evidence="1 2">
    <name type="scientific">Coemansia linderi</name>
    <dbReference type="NCBI Taxonomy" id="2663919"/>
    <lineage>
        <taxon>Eukaryota</taxon>
        <taxon>Fungi</taxon>
        <taxon>Fungi incertae sedis</taxon>
        <taxon>Zoopagomycota</taxon>
        <taxon>Kickxellomycotina</taxon>
        <taxon>Kickxellomycetes</taxon>
        <taxon>Kickxellales</taxon>
        <taxon>Kickxellaceae</taxon>
        <taxon>Coemansia</taxon>
    </lineage>
</organism>
<gene>
    <name evidence="1" type="ORF">GGI18_005283</name>
</gene>
<dbReference type="Proteomes" id="UP001140066">
    <property type="component" value="Unassembled WGS sequence"/>
</dbReference>
<evidence type="ECO:0000313" key="1">
    <source>
        <dbReference type="EMBL" id="KAJ2770061.1"/>
    </source>
</evidence>
<reference evidence="1" key="1">
    <citation type="submission" date="2022-07" db="EMBL/GenBank/DDBJ databases">
        <title>Phylogenomic reconstructions and comparative analyses of Kickxellomycotina fungi.</title>
        <authorList>
            <person name="Reynolds N.K."/>
            <person name="Stajich J.E."/>
            <person name="Barry K."/>
            <person name="Grigoriev I.V."/>
            <person name="Crous P."/>
            <person name="Smith M.E."/>
        </authorList>
    </citation>
    <scope>NUCLEOTIDE SEQUENCE</scope>
    <source>
        <strain evidence="1">BCRC 34191</strain>
    </source>
</reference>
<dbReference type="EMBL" id="JANBUK010002875">
    <property type="protein sequence ID" value="KAJ2770061.1"/>
    <property type="molecule type" value="Genomic_DNA"/>
</dbReference>